<evidence type="ECO:0008006" key="4">
    <source>
        <dbReference type="Google" id="ProtNLM"/>
    </source>
</evidence>
<dbReference type="EMBL" id="CP019650">
    <property type="protein sequence ID" value="AQQ67152.1"/>
    <property type="molecule type" value="Genomic_DNA"/>
</dbReference>
<evidence type="ECO:0000256" key="1">
    <source>
        <dbReference type="SAM" id="SignalP"/>
    </source>
</evidence>
<dbReference type="KEGG" id="maga:Mag101_05485"/>
<dbReference type="PIRSF" id="PIRSF025560">
    <property type="entry name" value="UCP025560"/>
    <property type="match status" value="1"/>
</dbReference>
<keyword evidence="1" id="KW-0732">Signal</keyword>
<dbReference type="AlphaFoldDB" id="A0A1Q2M4J7"/>
<dbReference type="eggNOG" id="COG3784">
    <property type="taxonomic scope" value="Bacteria"/>
</dbReference>
<dbReference type="Proteomes" id="UP000188219">
    <property type="component" value="Chromosome"/>
</dbReference>
<gene>
    <name evidence="2" type="ORF">Mag101_05485</name>
</gene>
<evidence type="ECO:0000313" key="2">
    <source>
        <dbReference type="EMBL" id="AQQ67152.1"/>
    </source>
</evidence>
<name>A0A1Q2M4J7_9GAMM</name>
<feature type="chain" id="PRO_5012659243" description="DUF1318 domain-containing protein" evidence="1">
    <location>
        <begin position="29"/>
        <end position="115"/>
    </location>
</feature>
<reference evidence="2" key="1">
    <citation type="submission" date="2017-02" db="EMBL/GenBank/DDBJ databases">
        <title>Genome of Microbulbifer agarilyticus GP101.</title>
        <authorList>
            <person name="Jung J."/>
            <person name="Bae S.S."/>
            <person name="Baek K."/>
        </authorList>
    </citation>
    <scope>NUCLEOTIDE SEQUENCE [LARGE SCALE GENOMIC DNA]</scope>
    <source>
        <strain evidence="2">GP101</strain>
    </source>
</reference>
<evidence type="ECO:0000313" key="3">
    <source>
        <dbReference type="Proteomes" id="UP000188219"/>
    </source>
</evidence>
<organism evidence="2 3">
    <name type="scientific">Microbulbifer agarilyticus</name>
    <dbReference type="NCBI Taxonomy" id="260552"/>
    <lineage>
        <taxon>Bacteria</taxon>
        <taxon>Pseudomonadati</taxon>
        <taxon>Pseudomonadota</taxon>
        <taxon>Gammaproteobacteria</taxon>
        <taxon>Cellvibrionales</taxon>
        <taxon>Microbulbiferaceae</taxon>
        <taxon>Microbulbifer</taxon>
    </lineage>
</organism>
<dbReference type="Pfam" id="PF07027">
    <property type="entry name" value="DUF1318"/>
    <property type="match status" value="1"/>
</dbReference>
<keyword evidence="3" id="KW-1185">Reference proteome</keyword>
<dbReference type="STRING" id="260552.Mag101_05485"/>
<sequence length="115" mass="12829">MPTKRPNKSLLASVLMIFALLFALPASAITLKQAQTQGLVGEANSGYIAIVQDSSPELEKLVNEVNRKRKNEYAAIAKRNKIDISQVAARAAEKLEARLKKGEYYQDNLGRWKQK</sequence>
<accession>A0A1Q2M4J7</accession>
<proteinExistence type="predicted"/>
<protein>
    <recommendedName>
        <fullName evidence="4">DUF1318 domain-containing protein</fullName>
    </recommendedName>
</protein>
<feature type="signal peptide" evidence="1">
    <location>
        <begin position="1"/>
        <end position="28"/>
    </location>
</feature>
<dbReference type="InterPro" id="IPR008309">
    <property type="entry name" value="YdbL"/>
</dbReference>